<comment type="caution">
    <text evidence="4">The sequence shown here is derived from an EMBL/GenBank/DDBJ whole genome shotgun (WGS) entry which is preliminary data.</text>
</comment>
<dbReference type="Gene3D" id="3.40.50.2300">
    <property type="match status" value="1"/>
</dbReference>
<name>A0ABU9DP31_9BACL</name>
<dbReference type="EMBL" id="JBBPCC010000016">
    <property type="protein sequence ID" value="MEK8130630.1"/>
    <property type="molecule type" value="Genomic_DNA"/>
</dbReference>
<dbReference type="SUPFAM" id="SSF52172">
    <property type="entry name" value="CheY-like"/>
    <property type="match status" value="1"/>
</dbReference>
<accession>A0ABU9DP31</accession>
<evidence type="ECO:0000259" key="2">
    <source>
        <dbReference type="PROSITE" id="PS50110"/>
    </source>
</evidence>
<gene>
    <name evidence="4" type="ORF">WMW72_22240</name>
</gene>
<dbReference type="Gene3D" id="2.40.50.1020">
    <property type="entry name" value="LytTr DNA-binding domain"/>
    <property type="match status" value="1"/>
</dbReference>
<keyword evidence="1" id="KW-0597">Phosphoprotein</keyword>
<keyword evidence="4" id="KW-0238">DNA-binding</keyword>
<dbReference type="InterPro" id="IPR011006">
    <property type="entry name" value="CheY-like_superfamily"/>
</dbReference>
<keyword evidence="5" id="KW-1185">Reference proteome</keyword>
<sequence length="252" mass="28464">MSRALTVVIAEDQEPDREKLVLYAKRLGLHVLSSVGSGKWFVEDCLSFKPDLVLMDIGLAEVDGITAYKRLAELGVTPYLILVSGTTDSSLLLAGYELNVVGFVTKPVTFERLSAVVGKAVKAFERDLAFTEALADTRIIEIKSNHKPIFINENKLIYAERYKAERKVKIYVAGEDPIVTRSSLAEIQVQCSEQIFHPNKSQLVNLNYIDSVYASVEFFGTYTIKLTYGHTEIDLSRRKRKEFERLYSQIKD</sequence>
<dbReference type="Proteomes" id="UP001469365">
    <property type="component" value="Unassembled WGS sequence"/>
</dbReference>
<dbReference type="InterPro" id="IPR001789">
    <property type="entry name" value="Sig_transdc_resp-reg_receiver"/>
</dbReference>
<evidence type="ECO:0000256" key="1">
    <source>
        <dbReference type="PROSITE-ProRule" id="PRU00169"/>
    </source>
</evidence>
<dbReference type="PANTHER" id="PTHR43228:SF1">
    <property type="entry name" value="TWO-COMPONENT RESPONSE REGULATOR ARR22"/>
    <property type="match status" value="1"/>
</dbReference>
<protein>
    <submittedName>
        <fullName evidence="4">LytTR family DNA-binding domain-containing protein</fullName>
    </submittedName>
</protein>
<feature type="domain" description="HTH LytTR-type" evidence="3">
    <location>
        <begin position="140"/>
        <end position="249"/>
    </location>
</feature>
<dbReference type="InterPro" id="IPR007492">
    <property type="entry name" value="LytTR_DNA-bd_dom"/>
</dbReference>
<dbReference type="PROSITE" id="PS50930">
    <property type="entry name" value="HTH_LYTTR"/>
    <property type="match status" value="1"/>
</dbReference>
<dbReference type="PANTHER" id="PTHR43228">
    <property type="entry name" value="TWO-COMPONENT RESPONSE REGULATOR"/>
    <property type="match status" value="1"/>
</dbReference>
<feature type="modified residue" description="4-aspartylphosphate" evidence="1">
    <location>
        <position position="56"/>
    </location>
</feature>
<evidence type="ECO:0000313" key="5">
    <source>
        <dbReference type="Proteomes" id="UP001469365"/>
    </source>
</evidence>
<dbReference type="InterPro" id="IPR052048">
    <property type="entry name" value="ST_Response_Regulator"/>
</dbReference>
<dbReference type="CDD" id="cd00156">
    <property type="entry name" value="REC"/>
    <property type="match status" value="1"/>
</dbReference>
<dbReference type="RefSeq" id="WP_341417772.1">
    <property type="nucleotide sequence ID" value="NZ_JBBPCC010000016.1"/>
</dbReference>
<proteinExistence type="predicted"/>
<reference evidence="4 5" key="1">
    <citation type="submission" date="2024-04" db="EMBL/GenBank/DDBJ databases">
        <title>draft genome sequnece of Paenibacillus filicis.</title>
        <authorList>
            <person name="Kim D.-U."/>
        </authorList>
    </citation>
    <scope>NUCLEOTIDE SEQUENCE [LARGE SCALE GENOMIC DNA]</scope>
    <source>
        <strain evidence="4 5">KACC14197</strain>
    </source>
</reference>
<evidence type="ECO:0000259" key="3">
    <source>
        <dbReference type="PROSITE" id="PS50930"/>
    </source>
</evidence>
<dbReference type="GO" id="GO:0003677">
    <property type="term" value="F:DNA binding"/>
    <property type="evidence" value="ECO:0007669"/>
    <property type="project" value="UniProtKB-KW"/>
</dbReference>
<organism evidence="4 5">
    <name type="scientific">Paenibacillus filicis</name>
    <dbReference type="NCBI Taxonomy" id="669464"/>
    <lineage>
        <taxon>Bacteria</taxon>
        <taxon>Bacillati</taxon>
        <taxon>Bacillota</taxon>
        <taxon>Bacilli</taxon>
        <taxon>Bacillales</taxon>
        <taxon>Paenibacillaceae</taxon>
        <taxon>Paenibacillus</taxon>
    </lineage>
</organism>
<dbReference type="SMART" id="SM00850">
    <property type="entry name" value="LytTR"/>
    <property type="match status" value="1"/>
</dbReference>
<evidence type="ECO:0000313" key="4">
    <source>
        <dbReference type="EMBL" id="MEK8130630.1"/>
    </source>
</evidence>
<feature type="domain" description="Response regulatory" evidence="2">
    <location>
        <begin position="6"/>
        <end position="121"/>
    </location>
</feature>
<dbReference type="PROSITE" id="PS50110">
    <property type="entry name" value="RESPONSE_REGULATORY"/>
    <property type="match status" value="1"/>
</dbReference>
<dbReference type="Pfam" id="PF04397">
    <property type="entry name" value="LytTR"/>
    <property type="match status" value="1"/>
</dbReference>
<dbReference type="Pfam" id="PF00072">
    <property type="entry name" value="Response_reg"/>
    <property type="match status" value="1"/>
</dbReference>
<dbReference type="SMART" id="SM00448">
    <property type="entry name" value="REC"/>
    <property type="match status" value="1"/>
</dbReference>